<name>A0A7T7WKC1_9GAMM</name>
<dbReference type="AlphaFoldDB" id="A0A7T7WKC1"/>
<reference evidence="4 5" key="1">
    <citation type="submission" date="2020-08" db="EMBL/GenBank/DDBJ databases">
        <title>Emergence of ISAba1-mediated novel tet(X) in Acinetobacter variabilis from a chicken farm.</title>
        <authorList>
            <person name="Peng K."/>
            <person name="Li R."/>
        </authorList>
    </citation>
    <scope>NUCLEOTIDE SEQUENCE [LARGE SCALE GENOMIC DNA]</scope>
    <source>
        <strain evidence="4 5">XM9F202-2</strain>
    </source>
</reference>
<dbReference type="GO" id="GO:0009289">
    <property type="term" value="C:pilus"/>
    <property type="evidence" value="ECO:0007669"/>
    <property type="project" value="InterPro"/>
</dbReference>
<dbReference type="RefSeq" id="WP_200230513.1">
    <property type="nucleotide sequence ID" value="NZ_CP060811.1"/>
</dbReference>
<dbReference type="Proteomes" id="UP000596079">
    <property type="component" value="Chromosome"/>
</dbReference>
<organism evidence="4 5">
    <name type="scientific">Acinetobacter variabilis</name>
    <dbReference type="NCBI Taxonomy" id="70346"/>
    <lineage>
        <taxon>Bacteria</taxon>
        <taxon>Pseudomonadati</taxon>
        <taxon>Pseudomonadota</taxon>
        <taxon>Gammaproteobacteria</taxon>
        <taxon>Moraxellales</taxon>
        <taxon>Moraxellaceae</taxon>
        <taxon>Acinetobacter</taxon>
    </lineage>
</organism>
<proteinExistence type="inferred from homology"/>
<comment type="similarity">
    <text evidence="1">Belongs to the N-Me-Phe pilin family.</text>
</comment>
<evidence type="ECO:0000256" key="3">
    <source>
        <dbReference type="SAM" id="Phobius"/>
    </source>
</evidence>
<dbReference type="Gene3D" id="3.30.700.10">
    <property type="entry name" value="Glycoprotein, Type 4 Pilin"/>
    <property type="match status" value="1"/>
</dbReference>
<dbReference type="GO" id="GO:0007155">
    <property type="term" value="P:cell adhesion"/>
    <property type="evidence" value="ECO:0007669"/>
    <property type="project" value="InterPro"/>
</dbReference>
<dbReference type="InterPro" id="IPR045584">
    <property type="entry name" value="Pilin-like"/>
</dbReference>
<evidence type="ECO:0000313" key="5">
    <source>
        <dbReference type="Proteomes" id="UP000596079"/>
    </source>
</evidence>
<dbReference type="SUPFAM" id="SSF54523">
    <property type="entry name" value="Pili subunits"/>
    <property type="match status" value="1"/>
</dbReference>
<keyword evidence="3" id="KW-0812">Transmembrane</keyword>
<keyword evidence="3" id="KW-0472">Membrane</keyword>
<keyword evidence="2" id="KW-0488">Methylation</keyword>
<dbReference type="Pfam" id="PF00114">
    <property type="entry name" value="Pilin"/>
    <property type="match status" value="1"/>
</dbReference>
<dbReference type="InterPro" id="IPR012902">
    <property type="entry name" value="N_methyl_site"/>
</dbReference>
<dbReference type="NCBIfam" id="TIGR02532">
    <property type="entry name" value="IV_pilin_GFxxxE"/>
    <property type="match status" value="1"/>
</dbReference>
<keyword evidence="3" id="KW-1133">Transmembrane helix</keyword>
<dbReference type="EMBL" id="CP060811">
    <property type="protein sequence ID" value="QQN89224.1"/>
    <property type="molecule type" value="Genomic_DNA"/>
</dbReference>
<evidence type="ECO:0000256" key="1">
    <source>
        <dbReference type="ARBA" id="ARBA00005233"/>
    </source>
</evidence>
<evidence type="ECO:0000256" key="2">
    <source>
        <dbReference type="ARBA" id="ARBA00022481"/>
    </source>
</evidence>
<dbReference type="Pfam" id="PF07963">
    <property type="entry name" value="N_methyl"/>
    <property type="match status" value="1"/>
</dbReference>
<sequence length="127" mass="14020">MYQKAFTLIEVMIVLTIIAILATVAGMSYHSYVVRSQLAEVFEQAGSYRTQFIASDGHCDAGRQIGSGTQYIEKVVINAACRIEFKFRQDGVDTAIRGKSIAFDVYSGSCSSSDISQRYLPKDCRGQ</sequence>
<evidence type="ECO:0000313" key="4">
    <source>
        <dbReference type="EMBL" id="QQN89224.1"/>
    </source>
</evidence>
<feature type="transmembrane region" description="Helical" evidence="3">
    <location>
        <begin position="6"/>
        <end position="29"/>
    </location>
</feature>
<protein>
    <submittedName>
        <fullName evidence="4">Pilin</fullName>
    </submittedName>
</protein>
<accession>A0A7T7WKC1</accession>
<gene>
    <name evidence="4" type="ORF">IAQ69_06100</name>
</gene>
<dbReference type="InterPro" id="IPR001082">
    <property type="entry name" value="Pilin"/>
</dbReference>